<keyword evidence="1" id="KW-0812">Transmembrane</keyword>
<dbReference type="RefSeq" id="NP_001294641.1">
    <property type="nucleotide sequence ID" value="NM_001307712.1"/>
</dbReference>
<feature type="chain" id="PRO_5004652698" evidence="2">
    <location>
        <begin position="23"/>
        <end position="104"/>
    </location>
</feature>
<keyword evidence="1" id="KW-0472">Membrane</keyword>
<evidence type="ECO:0000313" key="4">
    <source>
        <dbReference type="Proteomes" id="UP000001940"/>
    </source>
</evidence>
<feature type="signal peptide" evidence="2">
    <location>
        <begin position="1"/>
        <end position="22"/>
    </location>
</feature>
<dbReference type="GeneID" id="24104655"/>
<accession>U4PCK3</accession>
<dbReference type="HOGENOM" id="CLU_2252465_0_0_1"/>
<dbReference type="AGR" id="WB:WBGene00235359"/>
<dbReference type="SMR" id="U4PCK3"/>
<keyword evidence="1" id="KW-1133">Transmembrane helix</keyword>
<gene>
    <name evidence="3" type="ORF">CELE_F56D6.22</name>
    <name evidence="3 5" type="ORF">F56D6.22</name>
</gene>
<dbReference type="WormBase" id="F56D6.22">
    <property type="protein sequence ID" value="CE48675"/>
    <property type="gene ID" value="WBGene00235359"/>
</dbReference>
<sequence length="104" mass="12342">MIIPQIAWFSFLLCLMMPSVQAFNIEEEFFQKLASLGLVGFIIVELVVIVLVVVISVSITVCVMRQRRAQFLDITEQDGWRIRWQKSRIHWRRNYRRNVKCSLL</sequence>
<evidence type="ECO:0000256" key="1">
    <source>
        <dbReference type="SAM" id="Phobius"/>
    </source>
</evidence>
<keyword evidence="2" id="KW-0732">Signal</keyword>
<dbReference type="PaxDb" id="6239-F56D6.22"/>
<keyword evidence="4" id="KW-1185">Reference proteome</keyword>
<organism evidence="3 4">
    <name type="scientific">Caenorhabditis elegans</name>
    <dbReference type="NCBI Taxonomy" id="6239"/>
    <lineage>
        <taxon>Eukaryota</taxon>
        <taxon>Metazoa</taxon>
        <taxon>Ecdysozoa</taxon>
        <taxon>Nematoda</taxon>
        <taxon>Chromadorea</taxon>
        <taxon>Rhabditida</taxon>
        <taxon>Rhabditina</taxon>
        <taxon>Rhabditomorpha</taxon>
        <taxon>Rhabditoidea</taxon>
        <taxon>Rhabditidae</taxon>
        <taxon>Peloderinae</taxon>
        <taxon>Caenorhabditis</taxon>
    </lineage>
</organism>
<dbReference type="Proteomes" id="UP000001940">
    <property type="component" value="Chromosome IV"/>
</dbReference>
<dbReference type="Bgee" id="WBGene00235359">
    <property type="expression patterns" value="Expressed in larva and 1 other cell type or tissue"/>
</dbReference>
<evidence type="ECO:0000313" key="3">
    <source>
        <dbReference type="EMBL" id="CDH93468.1"/>
    </source>
</evidence>
<reference evidence="3 4" key="1">
    <citation type="journal article" date="1998" name="Science">
        <title>Genome sequence of the nematode C. elegans: a platform for investigating biology.</title>
        <authorList>
            <consortium name="The C. elegans sequencing consortium"/>
            <person name="Sulson J.E."/>
            <person name="Waterston R."/>
        </authorList>
    </citation>
    <scope>NUCLEOTIDE SEQUENCE [LARGE SCALE GENOMIC DNA]</scope>
    <source>
        <strain evidence="3 4">Bristol N2</strain>
    </source>
</reference>
<dbReference type="AlphaFoldDB" id="U4PCK3"/>
<dbReference type="CTD" id="24104655"/>
<evidence type="ECO:0000313" key="5">
    <source>
        <dbReference type="WormBase" id="F56D6.22"/>
    </source>
</evidence>
<proteinExistence type="predicted"/>
<dbReference type="KEGG" id="cel:CELE_F56D6.22"/>
<evidence type="ECO:0000256" key="2">
    <source>
        <dbReference type="SAM" id="SignalP"/>
    </source>
</evidence>
<name>U4PCK3_CAEEL</name>
<dbReference type="STRING" id="6239.F56D6.22.1"/>
<feature type="transmembrane region" description="Helical" evidence="1">
    <location>
        <begin position="38"/>
        <end position="63"/>
    </location>
</feature>
<dbReference type="EMBL" id="BX284604">
    <property type="protein sequence ID" value="CDH93468.1"/>
    <property type="molecule type" value="Genomic_DNA"/>
</dbReference>
<dbReference type="InParanoid" id="U4PCK3"/>
<protein>
    <submittedName>
        <fullName evidence="3">FXYD domain-containing ion transport regulator</fullName>
    </submittedName>
</protein>